<name>A0A518GU43_9PLAN</name>
<feature type="region of interest" description="Disordered" evidence="1">
    <location>
        <begin position="1"/>
        <end position="33"/>
    </location>
</feature>
<dbReference type="OrthoDB" id="9797162at2"/>
<dbReference type="Proteomes" id="UP000315349">
    <property type="component" value="Chromosome"/>
</dbReference>
<proteinExistence type="predicted"/>
<dbReference type="Gene3D" id="1.25.40.290">
    <property type="entry name" value="ARM repeat domains"/>
    <property type="match status" value="1"/>
</dbReference>
<sequence>MPKKSTSRSSESTVNPSATSNKPARRRSEVSPETLAALETGKLATRNLVEWLAMDQLRLFTHLLDDLKLEATPELEQELESLRSVGVMQKSWGLGSLLARYITQHPRHPVILEELTTHPSDAVRIWTMTAIQSPATLTLYQRLTAIRPFAADEHFGVRECAWMVVRPALINDLPQSIHRLLPWAKHKDANLRRFAMESIRPCGVWCAHASLLKEQPELALRILEQLRSDEARYVQLSVANWLNDSSKSQPEFVTSLCHRWLNESPTKETQWIVHHAQRTLRKRGVDS</sequence>
<dbReference type="Pfam" id="PF08713">
    <property type="entry name" value="DNA_alkylation"/>
    <property type="match status" value="1"/>
</dbReference>
<organism evidence="2 3">
    <name type="scientific">Planctopirus ephydatiae</name>
    <dbReference type="NCBI Taxonomy" id="2528019"/>
    <lineage>
        <taxon>Bacteria</taxon>
        <taxon>Pseudomonadati</taxon>
        <taxon>Planctomycetota</taxon>
        <taxon>Planctomycetia</taxon>
        <taxon>Planctomycetales</taxon>
        <taxon>Planctomycetaceae</taxon>
        <taxon>Planctopirus</taxon>
    </lineage>
</organism>
<dbReference type="InterPro" id="IPR014825">
    <property type="entry name" value="DNA_alkylation"/>
</dbReference>
<evidence type="ECO:0000313" key="2">
    <source>
        <dbReference type="EMBL" id="QDV32099.1"/>
    </source>
</evidence>
<protein>
    <recommendedName>
        <fullName evidence="4">DNA alkylation repair enzyme</fullName>
    </recommendedName>
</protein>
<dbReference type="InterPro" id="IPR016024">
    <property type="entry name" value="ARM-type_fold"/>
</dbReference>
<gene>
    <name evidence="2" type="ORF">Spb1_40470</name>
</gene>
<dbReference type="EMBL" id="CP036299">
    <property type="protein sequence ID" value="QDV32099.1"/>
    <property type="molecule type" value="Genomic_DNA"/>
</dbReference>
<keyword evidence="3" id="KW-1185">Reference proteome</keyword>
<dbReference type="SUPFAM" id="SSF48371">
    <property type="entry name" value="ARM repeat"/>
    <property type="match status" value="1"/>
</dbReference>
<dbReference type="KEGG" id="peh:Spb1_40470"/>
<evidence type="ECO:0008006" key="4">
    <source>
        <dbReference type="Google" id="ProtNLM"/>
    </source>
</evidence>
<feature type="compositionally biased region" description="Polar residues" evidence="1">
    <location>
        <begin position="7"/>
        <end position="22"/>
    </location>
</feature>
<dbReference type="AlphaFoldDB" id="A0A518GU43"/>
<evidence type="ECO:0000256" key="1">
    <source>
        <dbReference type="SAM" id="MobiDB-lite"/>
    </source>
</evidence>
<reference evidence="2 3" key="1">
    <citation type="submission" date="2019-02" db="EMBL/GenBank/DDBJ databases">
        <title>Deep-cultivation of Planctomycetes and their phenomic and genomic characterization uncovers novel biology.</title>
        <authorList>
            <person name="Wiegand S."/>
            <person name="Jogler M."/>
            <person name="Boedeker C."/>
            <person name="Pinto D."/>
            <person name="Vollmers J."/>
            <person name="Rivas-Marin E."/>
            <person name="Kohn T."/>
            <person name="Peeters S.H."/>
            <person name="Heuer A."/>
            <person name="Rast P."/>
            <person name="Oberbeckmann S."/>
            <person name="Bunk B."/>
            <person name="Jeske O."/>
            <person name="Meyerdierks A."/>
            <person name="Storesund J.E."/>
            <person name="Kallscheuer N."/>
            <person name="Luecker S."/>
            <person name="Lage O.M."/>
            <person name="Pohl T."/>
            <person name="Merkel B.J."/>
            <person name="Hornburger P."/>
            <person name="Mueller R.-W."/>
            <person name="Bruemmer F."/>
            <person name="Labrenz M."/>
            <person name="Spormann A.M."/>
            <person name="Op den Camp H."/>
            <person name="Overmann J."/>
            <person name="Amann R."/>
            <person name="Jetten M.S.M."/>
            <person name="Mascher T."/>
            <person name="Medema M.H."/>
            <person name="Devos D.P."/>
            <person name="Kaster A.-K."/>
            <person name="Ovreas L."/>
            <person name="Rohde M."/>
            <person name="Galperin M.Y."/>
            <person name="Jogler C."/>
        </authorList>
    </citation>
    <scope>NUCLEOTIDE SEQUENCE [LARGE SCALE GENOMIC DNA]</scope>
    <source>
        <strain evidence="2 3">Spb1</strain>
    </source>
</reference>
<accession>A0A518GU43</accession>
<evidence type="ECO:0000313" key="3">
    <source>
        <dbReference type="Proteomes" id="UP000315349"/>
    </source>
</evidence>